<evidence type="ECO:0000256" key="1">
    <source>
        <dbReference type="SAM" id="SignalP"/>
    </source>
</evidence>
<reference evidence="3 4" key="1">
    <citation type="submission" date="2024-10" db="EMBL/GenBank/DDBJ databases">
        <title>The Natural Products Discovery Center: Release of the First 8490 Sequenced Strains for Exploring Actinobacteria Biosynthetic Diversity.</title>
        <authorList>
            <person name="Kalkreuter E."/>
            <person name="Kautsar S.A."/>
            <person name="Yang D."/>
            <person name="Bader C.D."/>
            <person name="Teijaro C.N."/>
            <person name="Fluegel L."/>
            <person name="Davis C.M."/>
            <person name="Simpson J.R."/>
            <person name="Lauterbach L."/>
            <person name="Steele A.D."/>
            <person name="Gui C."/>
            <person name="Meng S."/>
            <person name="Li G."/>
            <person name="Viehrig K."/>
            <person name="Ye F."/>
            <person name="Su P."/>
            <person name="Kiefer A.F."/>
            <person name="Nichols A."/>
            <person name="Cepeda A.J."/>
            <person name="Yan W."/>
            <person name="Fan B."/>
            <person name="Jiang Y."/>
            <person name="Adhikari A."/>
            <person name="Zheng C.-J."/>
            <person name="Schuster L."/>
            <person name="Cowan T.M."/>
            <person name="Smanski M.J."/>
            <person name="Chevrette M.G."/>
            <person name="De Carvalho L.P.S."/>
            <person name="Shen B."/>
        </authorList>
    </citation>
    <scope>NUCLEOTIDE SEQUENCE [LARGE SCALE GENOMIC DNA]</scope>
    <source>
        <strain evidence="3 4">NPDC003040</strain>
    </source>
</reference>
<dbReference type="Pfam" id="PF26059">
    <property type="entry name" value="DUF8020"/>
    <property type="match status" value="1"/>
</dbReference>
<keyword evidence="1" id="KW-0732">Signal</keyword>
<comment type="caution">
    <text evidence="3">The sequence shown here is derived from an EMBL/GenBank/DDBJ whole genome shotgun (WGS) entry which is preliminary data.</text>
</comment>
<sequence>MKNIKSLTGTAVLAIGAIGLTTGTVHAAPLPADSVDAQSTVTELRGEAQGVGLTVSPTADSSGVRTVLDAGGFALTPDGRGVTVSDENGTVLETLPLAYQVADRTYDLRPEVGDAGRSLVLTPVGLPAADPAQRAELPLHFVADASDLARHQYNAGVGALIGGGLGALIGFFVVPIVGAIPGGVIGALLGAGIGWVQP</sequence>
<gene>
    <name evidence="3" type="ORF">ACFYV7_40090</name>
</gene>
<evidence type="ECO:0000313" key="4">
    <source>
        <dbReference type="Proteomes" id="UP001601948"/>
    </source>
</evidence>
<accession>A0ABW6R691</accession>
<feature type="chain" id="PRO_5046991972" description="DUF8020 domain-containing protein" evidence="1">
    <location>
        <begin position="28"/>
        <end position="198"/>
    </location>
</feature>
<feature type="domain" description="DUF8020" evidence="2">
    <location>
        <begin position="50"/>
        <end position="124"/>
    </location>
</feature>
<dbReference type="RefSeq" id="WP_387726402.1">
    <property type="nucleotide sequence ID" value="NZ_JBIAPI010000017.1"/>
</dbReference>
<organism evidence="3 4">
    <name type="scientific">Nocardia suismassiliense</name>
    <dbReference type="NCBI Taxonomy" id="2077092"/>
    <lineage>
        <taxon>Bacteria</taxon>
        <taxon>Bacillati</taxon>
        <taxon>Actinomycetota</taxon>
        <taxon>Actinomycetes</taxon>
        <taxon>Mycobacteriales</taxon>
        <taxon>Nocardiaceae</taxon>
        <taxon>Nocardia</taxon>
    </lineage>
</organism>
<proteinExistence type="predicted"/>
<dbReference type="InterPro" id="IPR058333">
    <property type="entry name" value="DUF8020"/>
</dbReference>
<evidence type="ECO:0000313" key="3">
    <source>
        <dbReference type="EMBL" id="MFF3229046.1"/>
    </source>
</evidence>
<keyword evidence="4" id="KW-1185">Reference proteome</keyword>
<feature type="signal peptide" evidence="1">
    <location>
        <begin position="1"/>
        <end position="27"/>
    </location>
</feature>
<protein>
    <recommendedName>
        <fullName evidence="2">DUF8020 domain-containing protein</fullName>
    </recommendedName>
</protein>
<evidence type="ECO:0000259" key="2">
    <source>
        <dbReference type="Pfam" id="PF26059"/>
    </source>
</evidence>
<name>A0ABW6R691_9NOCA</name>
<dbReference type="EMBL" id="JBIAPI010000017">
    <property type="protein sequence ID" value="MFF3229046.1"/>
    <property type="molecule type" value="Genomic_DNA"/>
</dbReference>
<dbReference type="Proteomes" id="UP001601948">
    <property type="component" value="Unassembled WGS sequence"/>
</dbReference>